<dbReference type="AlphaFoldDB" id="A0A9Q9ZZ31"/>
<sequence length="215" mass="25267">MCAIFTKRSRVTSEAFWRAGVNHCPEGAAFAGDQRNKGSPSSGALFPKEEHSFKLREIQSKTVQEIEQLTLQLTKSHKVELQKVHQQADELRSAALSDRAQTHKQSLESLHNCIQMKDEEIKRLKEALEQHEEKMRRQAEDLKRETQEKIRRAVKREERKWEEQRDEALKEQRGTLEQQIEEAVRRGRIEVEKERRNALVLQSKVTELRKHLILE</sequence>
<proteinExistence type="predicted"/>
<feature type="coiled-coil region" evidence="1">
    <location>
        <begin position="107"/>
        <end position="186"/>
    </location>
</feature>
<evidence type="ECO:0000256" key="1">
    <source>
        <dbReference type="SAM" id="Coils"/>
    </source>
</evidence>
<dbReference type="Proteomes" id="UP001155660">
    <property type="component" value="Chromosome B5"/>
</dbReference>
<name>A0A9Q9ZZ31_CYPCA</name>
<keyword evidence="1" id="KW-0175">Coiled coil</keyword>
<dbReference type="RefSeq" id="XP_042579324.1">
    <property type="nucleotide sequence ID" value="XM_042723390.1"/>
</dbReference>
<protein>
    <submittedName>
        <fullName evidence="2">Golgin subfamily A member 6-like protein 7</fullName>
    </submittedName>
</protein>
<organism evidence="2">
    <name type="scientific">Cyprinus carpio</name>
    <name type="common">Common carp</name>
    <dbReference type="NCBI Taxonomy" id="7962"/>
    <lineage>
        <taxon>Eukaryota</taxon>
        <taxon>Metazoa</taxon>
        <taxon>Chordata</taxon>
        <taxon>Craniata</taxon>
        <taxon>Vertebrata</taxon>
        <taxon>Euteleostomi</taxon>
        <taxon>Actinopterygii</taxon>
        <taxon>Neopterygii</taxon>
        <taxon>Teleostei</taxon>
        <taxon>Ostariophysi</taxon>
        <taxon>Cypriniformes</taxon>
        <taxon>Cyprinidae</taxon>
        <taxon>Cyprininae</taxon>
        <taxon>Cyprinus</taxon>
    </lineage>
</organism>
<gene>
    <name evidence="2" type="primary">LOC109065610</name>
</gene>
<reference evidence="2" key="1">
    <citation type="submission" date="2025-08" db="UniProtKB">
        <authorList>
            <consortium name="RefSeq"/>
        </authorList>
    </citation>
    <scope>IDENTIFICATION</scope>
    <source>
        <tissue evidence="2">Muscle</tissue>
    </source>
</reference>
<dbReference type="GeneID" id="109065610"/>
<dbReference type="OrthoDB" id="6158625at2759"/>
<evidence type="ECO:0000313" key="2">
    <source>
        <dbReference type="RefSeq" id="XP_042579324.1"/>
    </source>
</evidence>
<accession>A0A9Q9ZZ31</accession>
<dbReference type="KEGG" id="ccar:109065610"/>